<dbReference type="Gene3D" id="1.10.10.60">
    <property type="entry name" value="Homeodomain-like"/>
    <property type="match status" value="1"/>
</dbReference>
<dbReference type="Proteomes" id="UP000321580">
    <property type="component" value="Unassembled WGS sequence"/>
</dbReference>
<evidence type="ECO:0000259" key="4">
    <source>
        <dbReference type="PROSITE" id="PS01124"/>
    </source>
</evidence>
<evidence type="ECO:0000256" key="3">
    <source>
        <dbReference type="ARBA" id="ARBA00023163"/>
    </source>
</evidence>
<dbReference type="GO" id="GO:0043565">
    <property type="term" value="F:sequence-specific DNA binding"/>
    <property type="evidence" value="ECO:0007669"/>
    <property type="project" value="InterPro"/>
</dbReference>
<dbReference type="RefSeq" id="WP_147166803.1">
    <property type="nucleotide sequence ID" value="NZ_VOOR01000012.1"/>
</dbReference>
<dbReference type="PANTHER" id="PTHR43280:SF2">
    <property type="entry name" value="HTH-TYPE TRANSCRIPTIONAL REGULATOR EXSA"/>
    <property type="match status" value="1"/>
</dbReference>
<keyword evidence="3" id="KW-0804">Transcription</keyword>
<keyword evidence="6" id="KW-1185">Reference proteome</keyword>
<name>A0A5C6RQ59_9BACT</name>
<proteinExistence type="predicted"/>
<dbReference type="Pfam" id="PF17201">
    <property type="entry name" value="Cache_3-Cache_2"/>
    <property type="match status" value="1"/>
</dbReference>
<dbReference type="GO" id="GO:0003700">
    <property type="term" value="F:DNA-binding transcription factor activity"/>
    <property type="evidence" value="ECO:0007669"/>
    <property type="project" value="InterPro"/>
</dbReference>
<dbReference type="PANTHER" id="PTHR43280">
    <property type="entry name" value="ARAC-FAMILY TRANSCRIPTIONAL REGULATOR"/>
    <property type="match status" value="1"/>
</dbReference>
<protein>
    <submittedName>
        <fullName evidence="5">Helix-turn-helix domain-containing protein</fullName>
    </submittedName>
</protein>
<gene>
    <name evidence="5" type="ORF">FRY97_07360</name>
</gene>
<accession>A0A5C6RQ59</accession>
<organism evidence="5 6">
    <name type="scientific">Phaeodactylibacter luteus</name>
    <dbReference type="NCBI Taxonomy" id="1564516"/>
    <lineage>
        <taxon>Bacteria</taxon>
        <taxon>Pseudomonadati</taxon>
        <taxon>Bacteroidota</taxon>
        <taxon>Saprospiria</taxon>
        <taxon>Saprospirales</taxon>
        <taxon>Haliscomenobacteraceae</taxon>
        <taxon>Phaeodactylibacter</taxon>
    </lineage>
</organism>
<dbReference type="PROSITE" id="PS01124">
    <property type="entry name" value="HTH_ARAC_FAMILY_2"/>
    <property type="match status" value="1"/>
</dbReference>
<dbReference type="InterPro" id="IPR018062">
    <property type="entry name" value="HTH_AraC-typ_CS"/>
</dbReference>
<reference evidence="5 6" key="1">
    <citation type="submission" date="2019-08" db="EMBL/GenBank/DDBJ databases">
        <title>Genome of Phaeodactylibacter luteus.</title>
        <authorList>
            <person name="Bowman J.P."/>
        </authorList>
    </citation>
    <scope>NUCLEOTIDE SEQUENCE [LARGE SCALE GENOMIC DNA]</scope>
    <source>
        <strain evidence="5 6">KCTC 42180</strain>
    </source>
</reference>
<dbReference type="Pfam" id="PF12833">
    <property type="entry name" value="HTH_18"/>
    <property type="match status" value="1"/>
</dbReference>
<evidence type="ECO:0000313" key="5">
    <source>
        <dbReference type="EMBL" id="TXB64104.1"/>
    </source>
</evidence>
<evidence type="ECO:0000256" key="1">
    <source>
        <dbReference type="ARBA" id="ARBA00023015"/>
    </source>
</evidence>
<dbReference type="PROSITE" id="PS00041">
    <property type="entry name" value="HTH_ARAC_FAMILY_1"/>
    <property type="match status" value="1"/>
</dbReference>
<dbReference type="SUPFAM" id="SSF46689">
    <property type="entry name" value="Homeodomain-like"/>
    <property type="match status" value="2"/>
</dbReference>
<keyword evidence="1" id="KW-0805">Transcription regulation</keyword>
<dbReference type="AlphaFoldDB" id="A0A5C6RQ59"/>
<dbReference type="PRINTS" id="PR00032">
    <property type="entry name" value="HTHARAC"/>
</dbReference>
<dbReference type="InterPro" id="IPR020449">
    <property type="entry name" value="Tscrpt_reg_AraC-type_HTH"/>
</dbReference>
<dbReference type="EMBL" id="VOOR01000012">
    <property type="protein sequence ID" value="TXB64104.1"/>
    <property type="molecule type" value="Genomic_DNA"/>
</dbReference>
<dbReference type="SUPFAM" id="SSF103190">
    <property type="entry name" value="Sensory domain-like"/>
    <property type="match status" value="1"/>
</dbReference>
<dbReference type="InterPro" id="IPR029151">
    <property type="entry name" value="Sensor-like_sf"/>
</dbReference>
<dbReference type="InterPro" id="IPR009057">
    <property type="entry name" value="Homeodomain-like_sf"/>
</dbReference>
<evidence type="ECO:0000256" key="2">
    <source>
        <dbReference type="ARBA" id="ARBA00023125"/>
    </source>
</evidence>
<dbReference type="InterPro" id="IPR033462">
    <property type="entry name" value="Cache_3-Cache_2"/>
</dbReference>
<sequence length="365" mass="42054">DEVAAFVKQRSRKIQERVNRAFDQAQQWFLHSGTIREDSKELLRMAAVHQLTQEQLTVRVPAWYIGRQRLQYSTELVDQISEQTDCKATIFQRIPQGFLRISTNIETLSGKRAVGTFIPNDSPIAQAALQGEAYRGSAFVLSNWYASVYEPFEVGGEIKGILYVGVKEELPDGGEDILQHEHIEALARQMLQGHNGQNAGGVVPLHQLIDYFSNPRRQPALHNHPLLELGLKELAVLLMQERMRRQSREEAWEEQQLRLLRNYVQAHLDEEISVDVLAKLACTSKASLYRYLREKLNLTPVEFINAERLKEAARLLREEPEAHVQDVCLRTGFKNCSYFIKLFRQRYELTPRQYRESIVELQAAG</sequence>
<feature type="domain" description="HTH araC/xylS-type" evidence="4">
    <location>
        <begin position="258"/>
        <end position="357"/>
    </location>
</feature>
<feature type="non-terminal residue" evidence="5">
    <location>
        <position position="1"/>
    </location>
</feature>
<dbReference type="SMART" id="SM00342">
    <property type="entry name" value="HTH_ARAC"/>
    <property type="match status" value="1"/>
</dbReference>
<keyword evidence="2" id="KW-0238">DNA-binding</keyword>
<dbReference type="InterPro" id="IPR018060">
    <property type="entry name" value="HTH_AraC"/>
</dbReference>
<dbReference type="OrthoDB" id="9779074at2"/>
<comment type="caution">
    <text evidence="5">The sequence shown here is derived from an EMBL/GenBank/DDBJ whole genome shotgun (WGS) entry which is preliminary data.</text>
</comment>
<evidence type="ECO:0000313" key="6">
    <source>
        <dbReference type="Proteomes" id="UP000321580"/>
    </source>
</evidence>